<dbReference type="PaxDb" id="121845-A0A1S3DKM1"/>
<reference evidence="2" key="1">
    <citation type="submission" date="2025-08" db="UniProtKB">
        <authorList>
            <consortium name="RefSeq"/>
        </authorList>
    </citation>
    <scope>IDENTIFICATION</scope>
</reference>
<keyword evidence="1" id="KW-1185">Reference proteome</keyword>
<evidence type="ECO:0000313" key="1">
    <source>
        <dbReference type="Proteomes" id="UP000079169"/>
    </source>
</evidence>
<protein>
    <submittedName>
        <fullName evidence="2">Uncharacterized protein LOC103520293</fullName>
    </submittedName>
</protein>
<dbReference type="Proteomes" id="UP000079169">
    <property type="component" value="Unplaced"/>
</dbReference>
<sequence>MHYRVPSSGRRSLASEEEDEVVVLVGEDVDLLVILIGTRSPSNVYFLKPGRGKVVPVLYHPQTTIDTSLAEHILFIRAISGCDSTSALFNQGKVKALRTVVKNPDLLPYIRRFLDPASTTREITEAGERFLVVLYGGNHETTSLNKLRYKSYVTSALKVTSYIAALPPTESAASQHALRTFYQVQQWLQYPVWKTLNRLRTGVTRCKVNLRKWGYADEDGCDCGSIQTQAHLLTCPDLPETCTMEDLKVANDKAIAVTRYWMNKI</sequence>
<gene>
    <name evidence="2" type="primary">LOC103520293</name>
</gene>
<dbReference type="KEGG" id="dci:103520293"/>
<dbReference type="GeneID" id="103520293"/>
<accession>A0A1S3DKM1</accession>
<dbReference type="RefSeq" id="XP_008483603.1">
    <property type="nucleotide sequence ID" value="XM_008485381.1"/>
</dbReference>
<evidence type="ECO:0000313" key="2">
    <source>
        <dbReference type="RefSeq" id="XP_008483603.1"/>
    </source>
</evidence>
<organism evidence="1 2">
    <name type="scientific">Diaphorina citri</name>
    <name type="common">Asian citrus psyllid</name>
    <dbReference type="NCBI Taxonomy" id="121845"/>
    <lineage>
        <taxon>Eukaryota</taxon>
        <taxon>Metazoa</taxon>
        <taxon>Ecdysozoa</taxon>
        <taxon>Arthropoda</taxon>
        <taxon>Hexapoda</taxon>
        <taxon>Insecta</taxon>
        <taxon>Pterygota</taxon>
        <taxon>Neoptera</taxon>
        <taxon>Paraneoptera</taxon>
        <taxon>Hemiptera</taxon>
        <taxon>Sternorrhyncha</taxon>
        <taxon>Psylloidea</taxon>
        <taxon>Psyllidae</taxon>
        <taxon>Diaphorininae</taxon>
        <taxon>Diaphorina</taxon>
    </lineage>
</organism>
<dbReference type="AlphaFoldDB" id="A0A1S3DKM1"/>
<name>A0A1S3DKM1_DIACI</name>
<proteinExistence type="predicted"/>